<protein>
    <submittedName>
        <fullName evidence="2">Glycoside hydrolase family 16 protein</fullName>
    </submittedName>
</protein>
<name>A0A8I2YD06_9AGAM</name>
<comment type="caution">
    <text evidence="2">The sequence shown here is derived from an EMBL/GenBank/DDBJ whole genome shotgun (WGS) entry which is preliminary data.</text>
</comment>
<reference evidence="2" key="1">
    <citation type="submission" date="2021-03" db="EMBL/GenBank/DDBJ databases">
        <title>Evolutionary innovations through gain and loss of genes in the ectomycorrhizal Boletales.</title>
        <authorList>
            <person name="Wu G."/>
            <person name="Miyauchi S."/>
            <person name="Morin E."/>
            <person name="Yang Z.-L."/>
            <person name="Xu J."/>
            <person name="Martin F.M."/>
        </authorList>
    </citation>
    <scope>NUCLEOTIDE SEQUENCE</scope>
    <source>
        <strain evidence="2">BR01</strain>
    </source>
</reference>
<keyword evidence="2" id="KW-0378">Hydrolase</keyword>
<evidence type="ECO:0000256" key="1">
    <source>
        <dbReference type="SAM" id="SignalP"/>
    </source>
</evidence>
<feature type="signal peptide" evidence="1">
    <location>
        <begin position="1"/>
        <end position="19"/>
    </location>
</feature>
<feature type="chain" id="PRO_5034983072" evidence="1">
    <location>
        <begin position="20"/>
        <end position="343"/>
    </location>
</feature>
<dbReference type="GO" id="GO:0016787">
    <property type="term" value="F:hydrolase activity"/>
    <property type="evidence" value="ECO:0007669"/>
    <property type="project" value="UniProtKB-KW"/>
</dbReference>
<accession>A0A8I2YD06</accession>
<dbReference type="EMBL" id="JAGFBS010000069">
    <property type="protein sequence ID" value="KAG6369709.1"/>
    <property type="molecule type" value="Genomic_DNA"/>
</dbReference>
<keyword evidence="3" id="KW-1185">Reference proteome</keyword>
<proteinExistence type="predicted"/>
<dbReference type="CDD" id="cd02181">
    <property type="entry name" value="GH16_fungal_Lam16A_glucanase"/>
    <property type="match status" value="1"/>
</dbReference>
<dbReference type="GO" id="GO:0009251">
    <property type="term" value="P:glucan catabolic process"/>
    <property type="evidence" value="ECO:0007669"/>
    <property type="project" value="TreeGrafter"/>
</dbReference>
<dbReference type="PANTHER" id="PTHR10963:SF24">
    <property type="entry name" value="GLYCOSIDASE C21B10.07-RELATED"/>
    <property type="match status" value="1"/>
</dbReference>
<gene>
    <name evidence="2" type="ORF">JVT61DRAFT_13686</name>
</gene>
<keyword evidence="1" id="KW-0732">Signal</keyword>
<dbReference type="SUPFAM" id="SSF49899">
    <property type="entry name" value="Concanavalin A-like lectins/glucanases"/>
    <property type="match status" value="1"/>
</dbReference>
<dbReference type="InterPro" id="IPR013320">
    <property type="entry name" value="ConA-like_dom_sf"/>
</dbReference>
<dbReference type="Proteomes" id="UP000683000">
    <property type="component" value="Unassembled WGS sequence"/>
</dbReference>
<dbReference type="OrthoDB" id="192832at2759"/>
<dbReference type="PANTHER" id="PTHR10963">
    <property type="entry name" value="GLYCOSYL HYDROLASE-RELATED"/>
    <property type="match status" value="1"/>
</dbReference>
<sequence length="343" mass="36855">MKSSFLAFVVLAVSGYAEASTYSRTASLSGQSFLNAFSWQSIADPTHGRVNYLSQSAAQSAGLYSVSGNTVTLRADHTTVLSPSGPGRNSFRIMSNNQYSTHVAIFDIGHMPEGCGTWPAVCKLPGEIDIVEGVNNKVPNQSTLHTSASKCSSDKSSHFLSPGRLRHATISTDDWVCSSHCSQTTCELYIFIRFRTSVGNDCDVYTSGNAGCGVHLADGNSFGPNFNNVGGGWYAIERSSTHIAIWFWERGSSSIPSQVKYPGGTVDTSTWGTPAAFFPNTNCDFSSHLGPMNIIINLTFCGDWAGAVYSSDGCPSSCVDYVNNNPSAFANAYFEFNALNIYQ</sequence>
<dbReference type="AlphaFoldDB" id="A0A8I2YD06"/>
<dbReference type="Gene3D" id="2.60.120.200">
    <property type="match status" value="1"/>
</dbReference>
<dbReference type="InterPro" id="IPR050546">
    <property type="entry name" value="Glycosyl_Hydrlase_16"/>
</dbReference>
<organism evidence="2 3">
    <name type="scientific">Boletus reticuloceps</name>
    <dbReference type="NCBI Taxonomy" id="495285"/>
    <lineage>
        <taxon>Eukaryota</taxon>
        <taxon>Fungi</taxon>
        <taxon>Dikarya</taxon>
        <taxon>Basidiomycota</taxon>
        <taxon>Agaricomycotina</taxon>
        <taxon>Agaricomycetes</taxon>
        <taxon>Agaricomycetidae</taxon>
        <taxon>Boletales</taxon>
        <taxon>Boletineae</taxon>
        <taxon>Boletaceae</taxon>
        <taxon>Boletoideae</taxon>
        <taxon>Boletus</taxon>
    </lineage>
</organism>
<evidence type="ECO:0000313" key="3">
    <source>
        <dbReference type="Proteomes" id="UP000683000"/>
    </source>
</evidence>
<evidence type="ECO:0000313" key="2">
    <source>
        <dbReference type="EMBL" id="KAG6369709.1"/>
    </source>
</evidence>
<dbReference type="Pfam" id="PF26113">
    <property type="entry name" value="GH16_XgeA"/>
    <property type="match status" value="2"/>
</dbReference>